<feature type="domain" description="CN hydrolase" evidence="2">
    <location>
        <begin position="1"/>
        <end position="40"/>
    </location>
</feature>
<dbReference type="EMBL" id="VOSW01000157">
    <property type="protein sequence ID" value="KAE8753939.1"/>
    <property type="molecule type" value="Genomic_DNA"/>
</dbReference>
<dbReference type="Proteomes" id="UP000463700">
    <property type="component" value="Unassembled WGS sequence"/>
</dbReference>
<proteinExistence type="inferred from homology"/>
<comment type="similarity">
    <text evidence="1">Belongs to the carbon-nitrogen hydrolase superfamily. Nitrilase family.</text>
</comment>
<dbReference type="PANTHER" id="PTHR46044">
    <property type="entry name" value="NITRILASE"/>
    <property type="match status" value="1"/>
</dbReference>
<dbReference type="PANTHER" id="PTHR46044:SF1">
    <property type="entry name" value="CN HYDROLASE DOMAIN-CONTAINING PROTEIN"/>
    <property type="match status" value="1"/>
</dbReference>
<dbReference type="PROSITE" id="PS50263">
    <property type="entry name" value="CN_HYDROLASE"/>
    <property type="match status" value="1"/>
</dbReference>
<name>A0A6N6W1E0_9BURK</name>
<gene>
    <name evidence="3" type="ORF">FSO04_42355</name>
</gene>
<dbReference type="InterPro" id="IPR003010">
    <property type="entry name" value="C-N_Hydrolase"/>
</dbReference>
<evidence type="ECO:0000313" key="3">
    <source>
        <dbReference type="EMBL" id="KAE8753939.1"/>
    </source>
</evidence>
<evidence type="ECO:0000256" key="1">
    <source>
        <dbReference type="ARBA" id="ARBA00008129"/>
    </source>
</evidence>
<dbReference type="SUPFAM" id="SSF56317">
    <property type="entry name" value="Carbon-nitrogen hydrolase"/>
    <property type="match status" value="1"/>
</dbReference>
<dbReference type="Gene3D" id="3.60.110.10">
    <property type="entry name" value="Carbon-nitrogen hydrolase"/>
    <property type="match status" value="1"/>
</dbReference>
<evidence type="ECO:0000313" key="4">
    <source>
        <dbReference type="Proteomes" id="UP000463700"/>
    </source>
</evidence>
<accession>A0A6N6W1E0</accession>
<dbReference type="AlphaFoldDB" id="A0A6N6W1E0"/>
<organism evidence="3 4">
    <name type="scientific">Paraburkholderia madseniana</name>
    <dbReference type="NCBI Taxonomy" id="2599607"/>
    <lineage>
        <taxon>Bacteria</taxon>
        <taxon>Pseudomonadati</taxon>
        <taxon>Pseudomonadota</taxon>
        <taxon>Betaproteobacteria</taxon>
        <taxon>Burkholderiales</taxon>
        <taxon>Burkholderiaceae</taxon>
        <taxon>Paraburkholderia</taxon>
    </lineage>
</organism>
<dbReference type="OrthoDB" id="9803803at2"/>
<evidence type="ECO:0000259" key="2">
    <source>
        <dbReference type="PROSITE" id="PS50263"/>
    </source>
</evidence>
<dbReference type="InterPro" id="IPR044149">
    <property type="entry name" value="Nitrilases_CHs"/>
</dbReference>
<reference evidence="3 4" key="1">
    <citation type="journal article" date="2020" name="Int. J. Syst. Evol. Microbiol.">
        <title>Paraburkholderia madseniana sp. nov., a phenolic acid-degrading bacterium isolated from acidic forest soil.</title>
        <authorList>
            <person name="Wilhelm R.C."/>
            <person name="Murphy S.J.L."/>
            <person name="Feriancek N.M."/>
            <person name="Karasz D.C."/>
            <person name="DeRito C.M."/>
            <person name="Newman J.D."/>
            <person name="Buckley D.H."/>
        </authorList>
    </citation>
    <scope>NUCLEOTIDE SEQUENCE [LARGE SCALE GENOMIC DNA]</scope>
    <source>
        <strain evidence="3 4">RP11</strain>
    </source>
</reference>
<sequence length="85" mass="9103">MGCDRACLMSGGSCIVSPLGELITGPIFEQDALLVADLDLNDLARAKYDFDVTGHYSRPDIFRLHVNEAATPPVVFEKNGFGSGS</sequence>
<protein>
    <recommendedName>
        <fullName evidence="2">CN hydrolase domain-containing protein</fullName>
    </recommendedName>
</protein>
<dbReference type="InterPro" id="IPR036526">
    <property type="entry name" value="C-N_Hydrolase_sf"/>
</dbReference>
<dbReference type="GO" id="GO:0003824">
    <property type="term" value="F:catalytic activity"/>
    <property type="evidence" value="ECO:0007669"/>
    <property type="project" value="InterPro"/>
</dbReference>
<comment type="caution">
    <text evidence="3">The sequence shown here is derived from an EMBL/GenBank/DDBJ whole genome shotgun (WGS) entry which is preliminary data.</text>
</comment>